<keyword evidence="2" id="KW-1185">Reference proteome</keyword>
<dbReference type="InterPro" id="IPR049681">
    <property type="entry name" value="HVO_A0556-like"/>
</dbReference>
<evidence type="ECO:0000313" key="2">
    <source>
        <dbReference type="Proteomes" id="UP001570511"/>
    </source>
</evidence>
<organism evidence="1 2">
    <name type="scientific">Halobellus rubicundus</name>
    <dbReference type="NCBI Taxonomy" id="2996466"/>
    <lineage>
        <taxon>Archaea</taxon>
        <taxon>Methanobacteriati</taxon>
        <taxon>Methanobacteriota</taxon>
        <taxon>Stenosarchaea group</taxon>
        <taxon>Halobacteria</taxon>
        <taxon>Halobacteriales</taxon>
        <taxon>Haloferacaceae</taxon>
        <taxon>Halobellus</taxon>
    </lineage>
</organism>
<reference evidence="1 2" key="1">
    <citation type="submission" date="2024-08" db="EMBL/GenBank/DDBJ databases">
        <title>Halobellus sp. MBLA0158 whole genome sequence.</title>
        <authorList>
            <person name="Hwang C.Y."/>
            <person name="Cho E.-S."/>
            <person name="Seo M.-J."/>
        </authorList>
    </citation>
    <scope>NUCLEOTIDE SEQUENCE [LARGE SCALE GENOMIC DNA]</scope>
    <source>
        <strain evidence="1 2">MBLA0158</strain>
    </source>
</reference>
<protein>
    <submittedName>
        <fullName evidence="1">HVO_A0556 family zinc finger protein</fullName>
    </submittedName>
</protein>
<accession>A0ABD5MH53</accession>
<gene>
    <name evidence="1" type="ORF">OS889_12435</name>
</gene>
<evidence type="ECO:0000313" key="1">
    <source>
        <dbReference type="EMBL" id="MFA1611813.1"/>
    </source>
</evidence>
<proteinExistence type="predicted"/>
<dbReference type="AlphaFoldDB" id="A0ABD5MH53"/>
<comment type="caution">
    <text evidence="1">The sequence shown here is derived from an EMBL/GenBank/DDBJ whole genome shotgun (WGS) entry which is preliminary data.</text>
</comment>
<dbReference type="EMBL" id="JBGNYA010000001">
    <property type="protein sequence ID" value="MFA1611813.1"/>
    <property type="molecule type" value="Genomic_DNA"/>
</dbReference>
<dbReference type="Proteomes" id="UP001570511">
    <property type="component" value="Unassembled WGS sequence"/>
</dbReference>
<name>A0ABD5MH53_9EURY</name>
<dbReference type="RefSeq" id="WP_372390195.1">
    <property type="nucleotide sequence ID" value="NZ_JBGNYA010000001.1"/>
</dbReference>
<dbReference type="NCBIfam" id="NF041921">
    <property type="entry name" value="HVO_A0556"/>
    <property type="match status" value="1"/>
</dbReference>
<sequence length="54" mass="6111">MSDQESTRRDPEQLLDRMETADCHYCDGDLDVGEYKDSAAILCEDCGTPAVRVW</sequence>